<dbReference type="PROSITE" id="PS51257">
    <property type="entry name" value="PROKAR_LIPOPROTEIN"/>
    <property type="match status" value="1"/>
</dbReference>
<dbReference type="OrthoDB" id="1853246at2"/>
<proteinExistence type="predicted"/>
<accession>A0A369BQ08</accession>
<evidence type="ECO:0000313" key="1">
    <source>
        <dbReference type="EMBL" id="RCX22696.1"/>
    </source>
</evidence>
<comment type="caution">
    <text evidence="1">The sequence shown here is derived from an EMBL/GenBank/DDBJ whole genome shotgun (WGS) entry which is preliminary data.</text>
</comment>
<reference evidence="1 2" key="1">
    <citation type="submission" date="2018-07" db="EMBL/GenBank/DDBJ databases">
        <title>Genomic Encyclopedia of Type Strains, Phase III (KMG-III): the genomes of soil and plant-associated and newly described type strains.</title>
        <authorList>
            <person name="Whitman W."/>
        </authorList>
    </citation>
    <scope>NUCLEOTIDE SEQUENCE [LARGE SCALE GENOMIC DNA]</scope>
    <source>
        <strain evidence="1 2">CECT 8333</strain>
    </source>
</reference>
<sequence length="138" mass="15960">MRKPYIGFLPLFCLALLLGGCFNGVKSSSELSVVVKEMDAQNPQFSFGNGEEAYKMGYNKKDMPIFVDTDKAFKQFCNDYEDAILEVKKQFELASISKTNWEPYLTYGWQLITDDESLRQKASEISSFFDFYENSFER</sequence>
<dbReference type="Proteomes" id="UP000253090">
    <property type="component" value="Unassembled WGS sequence"/>
</dbReference>
<dbReference type="AlphaFoldDB" id="A0A369BQ08"/>
<keyword evidence="2" id="KW-1185">Reference proteome</keyword>
<dbReference type="EMBL" id="QPJW01000001">
    <property type="protein sequence ID" value="RCX22696.1"/>
    <property type="molecule type" value="Genomic_DNA"/>
</dbReference>
<protein>
    <submittedName>
        <fullName evidence="1">Uncharacterized protein</fullName>
    </submittedName>
</protein>
<name>A0A369BQ08_9BACL</name>
<evidence type="ECO:0000313" key="2">
    <source>
        <dbReference type="Proteomes" id="UP000253090"/>
    </source>
</evidence>
<gene>
    <name evidence="1" type="ORF">DFP94_101277</name>
</gene>
<dbReference type="RefSeq" id="WP_114494656.1">
    <property type="nucleotide sequence ID" value="NZ_QPJW01000001.1"/>
</dbReference>
<organism evidence="1 2">
    <name type="scientific">Fontibacillus phaseoli</name>
    <dbReference type="NCBI Taxonomy" id="1416533"/>
    <lineage>
        <taxon>Bacteria</taxon>
        <taxon>Bacillati</taxon>
        <taxon>Bacillota</taxon>
        <taxon>Bacilli</taxon>
        <taxon>Bacillales</taxon>
        <taxon>Paenibacillaceae</taxon>
        <taxon>Fontibacillus</taxon>
    </lineage>
</organism>